<reference evidence="2 3" key="1">
    <citation type="journal article" date="2020" name="Microorganisms">
        <title>Osmotic Adaptation and Compatible Solute Biosynthesis of Phototrophic Bacteria as Revealed from Genome Analyses.</title>
        <authorList>
            <person name="Imhoff J.F."/>
            <person name="Rahn T."/>
            <person name="Kunzel S."/>
            <person name="Keller A."/>
            <person name="Neulinger S.C."/>
        </authorList>
    </citation>
    <scope>NUCLEOTIDE SEQUENCE [LARGE SCALE GENOMIC DNA]</scope>
    <source>
        <strain evidence="2 3">DSM 6210</strain>
    </source>
</reference>
<keyword evidence="1" id="KW-0472">Membrane</keyword>
<protein>
    <submittedName>
        <fullName evidence="2">Uncharacterized protein</fullName>
    </submittedName>
</protein>
<organism evidence="2 3">
    <name type="scientific">Thiohalocapsa halophila</name>
    <dbReference type="NCBI Taxonomy" id="69359"/>
    <lineage>
        <taxon>Bacteria</taxon>
        <taxon>Pseudomonadati</taxon>
        <taxon>Pseudomonadota</taxon>
        <taxon>Gammaproteobacteria</taxon>
        <taxon>Chromatiales</taxon>
        <taxon>Chromatiaceae</taxon>
        <taxon>Thiohalocapsa</taxon>
    </lineage>
</organism>
<sequence>MLALVHFFIELCLLRRNPQDLPASTTLFGLVLAVAVVGGLLLSITAGASLAAGLAQTLLDLLLMLGVLHLATKALNKQARYVQTATALVGADVVIGLVALLPVSLAQPVATGTEPGADVLLAGLMFLVLVGWSVLVVGHILRHAFDLSLAQGVVIAIAFDVFSFVVISTVTQGAA</sequence>
<feature type="transmembrane region" description="Helical" evidence="1">
    <location>
        <begin position="153"/>
        <end position="174"/>
    </location>
</feature>
<proteinExistence type="predicted"/>
<evidence type="ECO:0000256" key="1">
    <source>
        <dbReference type="SAM" id="Phobius"/>
    </source>
</evidence>
<feature type="transmembrane region" description="Helical" evidence="1">
    <location>
        <begin position="84"/>
        <end position="107"/>
    </location>
</feature>
<dbReference type="RefSeq" id="WP_200238478.1">
    <property type="nucleotide sequence ID" value="NZ_NRRV01000031.1"/>
</dbReference>
<evidence type="ECO:0000313" key="2">
    <source>
        <dbReference type="EMBL" id="MBK1631754.1"/>
    </source>
</evidence>
<name>A0ABS1CIR1_9GAMM</name>
<comment type="caution">
    <text evidence="2">The sequence shown here is derived from an EMBL/GenBank/DDBJ whole genome shotgun (WGS) entry which is preliminary data.</text>
</comment>
<keyword evidence="3" id="KW-1185">Reference proteome</keyword>
<keyword evidence="1" id="KW-0812">Transmembrane</keyword>
<keyword evidence="1" id="KW-1133">Transmembrane helix</keyword>
<feature type="transmembrane region" description="Helical" evidence="1">
    <location>
        <begin position="119"/>
        <end position="141"/>
    </location>
</feature>
<feature type="transmembrane region" description="Helical" evidence="1">
    <location>
        <begin position="50"/>
        <end position="72"/>
    </location>
</feature>
<gene>
    <name evidence="2" type="ORF">CKO31_13610</name>
</gene>
<dbReference type="EMBL" id="NRRV01000031">
    <property type="protein sequence ID" value="MBK1631754.1"/>
    <property type="molecule type" value="Genomic_DNA"/>
</dbReference>
<dbReference type="Proteomes" id="UP000748752">
    <property type="component" value="Unassembled WGS sequence"/>
</dbReference>
<evidence type="ECO:0000313" key="3">
    <source>
        <dbReference type="Proteomes" id="UP000748752"/>
    </source>
</evidence>
<feature type="transmembrane region" description="Helical" evidence="1">
    <location>
        <begin position="21"/>
        <end position="44"/>
    </location>
</feature>
<accession>A0ABS1CIR1</accession>